<feature type="transmembrane region" description="Helical" evidence="6">
    <location>
        <begin position="24"/>
        <end position="41"/>
    </location>
</feature>
<reference evidence="8 9" key="1">
    <citation type="submission" date="2018-09" db="EMBL/GenBank/DDBJ databases">
        <title>YIM 75000 draft genome.</title>
        <authorList>
            <person name="Tang S."/>
            <person name="Feng Y."/>
        </authorList>
    </citation>
    <scope>NUCLEOTIDE SEQUENCE [LARGE SCALE GENOMIC DNA]</scope>
    <source>
        <strain evidence="8 9">YIM 75000</strain>
    </source>
</reference>
<evidence type="ECO:0000256" key="2">
    <source>
        <dbReference type="ARBA" id="ARBA00007362"/>
    </source>
</evidence>
<dbReference type="InterPro" id="IPR050638">
    <property type="entry name" value="AA-Vitamin_Transporters"/>
</dbReference>
<name>A0A3A3YX19_9ACTN</name>
<dbReference type="PANTHER" id="PTHR32322:SF2">
    <property type="entry name" value="EAMA DOMAIN-CONTAINING PROTEIN"/>
    <property type="match status" value="1"/>
</dbReference>
<evidence type="ECO:0000313" key="9">
    <source>
        <dbReference type="Proteomes" id="UP000265614"/>
    </source>
</evidence>
<comment type="caution">
    <text evidence="8">The sequence shown here is derived from an EMBL/GenBank/DDBJ whole genome shotgun (WGS) entry which is preliminary data.</text>
</comment>
<evidence type="ECO:0000256" key="1">
    <source>
        <dbReference type="ARBA" id="ARBA00004141"/>
    </source>
</evidence>
<evidence type="ECO:0000256" key="5">
    <source>
        <dbReference type="ARBA" id="ARBA00023136"/>
    </source>
</evidence>
<organism evidence="8 9">
    <name type="scientific">Vallicoccus soli</name>
    <dbReference type="NCBI Taxonomy" id="2339232"/>
    <lineage>
        <taxon>Bacteria</taxon>
        <taxon>Bacillati</taxon>
        <taxon>Actinomycetota</taxon>
        <taxon>Actinomycetes</taxon>
        <taxon>Motilibacterales</taxon>
        <taxon>Vallicoccaceae</taxon>
        <taxon>Vallicoccus</taxon>
    </lineage>
</organism>
<dbReference type="OrthoDB" id="5150004at2"/>
<feature type="transmembrane region" description="Helical" evidence="6">
    <location>
        <begin position="81"/>
        <end position="101"/>
    </location>
</feature>
<feature type="transmembrane region" description="Helical" evidence="6">
    <location>
        <begin position="134"/>
        <end position="156"/>
    </location>
</feature>
<evidence type="ECO:0000256" key="6">
    <source>
        <dbReference type="SAM" id="Phobius"/>
    </source>
</evidence>
<evidence type="ECO:0000259" key="7">
    <source>
        <dbReference type="Pfam" id="PF00892"/>
    </source>
</evidence>
<dbReference type="EMBL" id="QZEZ01000004">
    <property type="protein sequence ID" value="RJK96148.1"/>
    <property type="molecule type" value="Genomic_DNA"/>
</dbReference>
<dbReference type="PANTHER" id="PTHR32322">
    <property type="entry name" value="INNER MEMBRANE TRANSPORTER"/>
    <property type="match status" value="1"/>
</dbReference>
<dbReference type="InterPro" id="IPR000620">
    <property type="entry name" value="EamA_dom"/>
</dbReference>
<dbReference type="SUPFAM" id="SSF103481">
    <property type="entry name" value="Multidrug resistance efflux transporter EmrE"/>
    <property type="match status" value="2"/>
</dbReference>
<evidence type="ECO:0000256" key="3">
    <source>
        <dbReference type="ARBA" id="ARBA00022692"/>
    </source>
</evidence>
<comment type="subcellular location">
    <subcellularLocation>
        <location evidence="1">Membrane</location>
        <topology evidence="1">Multi-pass membrane protein</topology>
    </subcellularLocation>
</comment>
<dbReference type="InterPro" id="IPR037185">
    <property type="entry name" value="EmrE-like"/>
</dbReference>
<keyword evidence="9" id="KW-1185">Reference proteome</keyword>
<keyword evidence="3 6" id="KW-0812">Transmembrane</keyword>
<feature type="transmembrane region" description="Helical" evidence="6">
    <location>
        <begin position="53"/>
        <end position="75"/>
    </location>
</feature>
<proteinExistence type="inferred from homology"/>
<feature type="transmembrane region" description="Helical" evidence="6">
    <location>
        <begin position="168"/>
        <end position="193"/>
    </location>
</feature>
<feature type="transmembrane region" description="Helical" evidence="6">
    <location>
        <begin position="108"/>
        <end position="128"/>
    </location>
</feature>
<keyword evidence="4 6" id="KW-1133">Transmembrane helix</keyword>
<dbReference type="GO" id="GO:0016020">
    <property type="term" value="C:membrane"/>
    <property type="evidence" value="ECO:0007669"/>
    <property type="project" value="UniProtKB-SubCell"/>
</dbReference>
<dbReference type="Proteomes" id="UP000265614">
    <property type="component" value="Unassembled WGS sequence"/>
</dbReference>
<evidence type="ECO:0000256" key="4">
    <source>
        <dbReference type="ARBA" id="ARBA00022989"/>
    </source>
</evidence>
<comment type="similarity">
    <text evidence="2">Belongs to the EamA transporter family.</text>
</comment>
<keyword evidence="5 6" id="KW-0472">Membrane</keyword>
<evidence type="ECO:0000313" key="8">
    <source>
        <dbReference type="EMBL" id="RJK96148.1"/>
    </source>
</evidence>
<protein>
    <submittedName>
        <fullName evidence="8">EamA family transporter</fullName>
    </submittedName>
</protein>
<gene>
    <name evidence="8" type="ORF">D5H78_10610</name>
</gene>
<feature type="transmembrane region" description="Helical" evidence="6">
    <location>
        <begin position="227"/>
        <end position="247"/>
    </location>
</feature>
<sequence length="288" mass="28294">MACVGGSVAASAELAGAPLLTAQALRYAAACLLLVVLARAAGRPLHRPAGREWAWLAGVAGSGLVLFNVALVRGAEHAEPAVLGVAVACVPLLLAAAGPVLEGRRPAARVLAAAAAVTAGAALVQGAGRSDATGLSWALVVLGCEAGFTLLALPVLRRHGPWGVSVHATWLAAAALALLGAALEGPGAALRIAPREAAALAYLAVAVTALAFVLWYGCVARLGAGRAGLLTGVAPVVAAAAGTALGGPAPRPLVWLGTALVAAGLAAGLRPTGPGRAPGRRARRRPPR</sequence>
<feature type="transmembrane region" description="Helical" evidence="6">
    <location>
        <begin position="199"/>
        <end position="220"/>
    </location>
</feature>
<accession>A0A3A3YX19</accession>
<dbReference type="AlphaFoldDB" id="A0A3A3YX19"/>
<feature type="domain" description="EamA" evidence="7">
    <location>
        <begin position="133"/>
        <end position="266"/>
    </location>
</feature>
<dbReference type="Pfam" id="PF00892">
    <property type="entry name" value="EamA"/>
    <property type="match status" value="1"/>
</dbReference>
<feature type="transmembrane region" description="Helical" evidence="6">
    <location>
        <begin position="253"/>
        <end position="273"/>
    </location>
</feature>